<evidence type="ECO:0000313" key="1">
    <source>
        <dbReference type="EMBL" id="EDU49377.1"/>
    </source>
</evidence>
<organism evidence="1 2">
    <name type="scientific">Pyrenophora tritici-repentis (strain Pt-1C-BFP)</name>
    <name type="common">Wheat tan spot fungus</name>
    <name type="synonym">Drechslera tritici-repentis</name>
    <dbReference type="NCBI Taxonomy" id="426418"/>
    <lineage>
        <taxon>Eukaryota</taxon>
        <taxon>Fungi</taxon>
        <taxon>Dikarya</taxon>
        <taxon>Ascomycota</taxon>
        <taxon>Pezizomycotina</taxon>
        <taxon>Dothideomycetes</taxon>
        <taxon>Pleosporomycetidae</taxon>
        <taxon>Pleosporales</taxon>
        <taxon>Pleosporineae</taxon>
        <taxon>Pleosporaceae</taxon>
        <taxon>Pyrenophora</taxon>
    </lineage>
</organism>
<reference evidence="2" key="1">
    <citation type="journal article" date="2013" name="G3 (Bethesda)">
        <title>Comparative genomics of a plant-pathogenic fungus, Pyrenophora tritici-repentis, reveals transduplication and the impact of repeat elements on pathogenicity and population divergence.</title>
        <authorList>
            <person name="Manning V.A."/>
            <person name="Pandelova I."/>
            <person name="Dhillon B."/>
            <person name="Wilhelm L.J."/>
            <person name="Goodwin S.B."/>
            <person name="Berlin A.M."/>
            <person name="Figueroa M."/>
            <person name="Freitag M."/>
            <person name="Hane J.K."/>
            <person name="Henrissat B."/>
            <person name="Holman W.H."/>
            <person name="Kodira C.D."/>
            <person name="Martin J."/>
            <person name="Oliver R.P."/>
            <person name="Robbertse B."/>
            <person name="Schackwitz W."/>
            <person name="Schwartz D.C."/>
            <person name="Spatafora J.W."/>
            <person name="Turgeon B.G."/>
            <person name="Yandava C."/>
            <person name="Young S."/>
            <person name="Zhou S."/>
            <person name="Zeng Q."/>
            <person name="Grigoriev I.V."/>
            <person name="Ma L.-J."/>
            <person name="Ciuffetti L.M."/>
        </authorList>
    </citation>
    <scope>NUCLEOTIDE SEQUENCE [LARGE SCALE GENOMIC DNA]</scope>
    <source>
        <strain evidence="2">Pt-1C-BFP</strain>
    </source>
</reference>
<dbReference type="EMBL" id="DS231620">
    <property type="protein sequence ID" value="EDU49377.1"/>
    <property type="molecule type" value="Genomic_DNA"/>
</dbReference>
<proteinExistence type="predicted"/>
<gene>
    <name evidence="1" type="ORF">PTRG_06457</name>
</gene>
<sequence length="73" mass="7978">MATGVIARSPLRCMILKTQEFNPSPNLCGPGIGFWIDARRPRGATPIQRPTHAVYTRTKSLIISTDVAIMVAI</sequence>
<accession>B2W8Z9</accession>
<name>B2W8Z9_PYRTR</name>
<protein>
    <submittedName>
        <fullName evidence="1">Uncharacterized protein</fullName>
    </submittedName>
</protein>
<dbReference type="Proteomes" id="UP000001471">
    <property type="component" value="Unassembled WGS sequence"/>
</dbReference>
<evidence type="ECO:0000313" key="2">
    <source>
        <dbReference type="Proteomes" id="UP000001471"/>
    </source>
</evidence>
<dbReference type="AlphaFoldDB" id="B2W8Z9"/>
<dbReference type="InParanoid" id="B2W8Z9"/>
<dbReference type="HOGENOM" id="CLU_2706061_0_0_1"/>